<dbReference type="GO" id="GO:0030674">
    <property type="term" value="F:protein-macromolecule adaptor activity"/>
    <property type="evidence" value="ECO:0007669"/>
    <property type="project" value="TreeGrafter"/>
</dbReference>
<keyword evidence="7" id="KW-1185">Reference proteome</keyword>
<comment type="function">
    <text evidence="4">Part of the outer membrane protein assembly complex, which is involved in assembly and insertion of beta-barrel proteins into the outer membrane.</text>
</comment>
<comment type="caution">
    <text evidence="6">The sequence shown here is derived from an EMBL/GenBank/DDBJ whole genome shotgun (WGS) entry which is preliminary data.</text>
</comment>
<comment type="subcellular location">
    <subcellularLocation>
        <location evidence="4">Cell outer membrane</location>
        <topology evidence="4">Lipid-anchor</topology>
    </subcellularLocation>
</comment>
<evidence type="ECO:0000256" key="3">
    <source>
        <dbReference type="ARBA" id="ARBA00023237"/>
    </source>
</evidence>
<proteinExistence type="inferred from homology"/>
<dbReference type="InterPro" id="IPR007450">
    <property type="entry name" value="BamE_dom"/>
</dbReference>
<keyword evidence="2 4" id="KW-0472">Membrane</keyword>
<reference evidence="6 7" key="1">
    <citation type="submission" date="2019-08" db="EMBL/GenBank/DDBJ databases">
        <title>Pelomicrobium methylotrophicum gen. nov., sp. nov. a moderately thermophilic, facultatively anaerobic, lithoautotrophic and methylotrophic bacterium isolated from a terrestrial mud volcano.</title>
        <authorList>
            <person name="Slobodkina G.B."/>
            <person name="Merkel A.Y."/>
            <person name="Slobodkin A.I."/>
        </authorList>
    </citation>
    <scope>NUCLEOTIDE SEQUENCE [LARGE SCALE GENOMIC DNA]</scope>
    <source>
        <strain evidence="6 7">SM250</strain>
    </source>
</reference>
<feature type="domain" description="Outer membrane protein assembly factor BamE" evidence="5">
    <location>
        <begin position="32"/>
        <end position="101"/>
    </location>
</feature>
<evidence type="ECO:0000256" key="1">
    <source>
        <dbReference type="ARBA" id="ARBA00022729"/>
    </source>
</evidence>
<dbReference type="OrthoDB" id="9808250at2"/>
<evidence type="ECO:0000313" key="7">
    <source>
        <dbReference type="Proteomes" id="UP000321201"/>
    </source>
</evidence>
<dbReference type="PROSITE" id="PS51257">
    <property type="entry name" value="PROKAR_LIPOPROTEIN"/>
    <property type="match status" value="1"/>
</dbReference>
<keyword evidence="4" id="KW-0564">Palmitate</keyword>
<dbReference type="PANTHER" id="PTHR37482:SF1">
    <property type="entry name" value="OUTER MEMBRANE PROTEIN ASSEMBLY FACTOR BAME"/>
    <property type="match status" value="1"/>
</dbReference>
<dbReference type="GO" id="GO:0051205">
    <property type="term" value="P:protein insertion into membrane"/>
    <property type="evidence" value="ECO:0007669"/>
    <property type="project" value="UniProtKB-UniRule"/>
</dbReference>
<organism evidence="6 7">
    <name type="scientific">Pelomicrobium methylotrophicum</name>
    <dbReference type="NCBI Taxonomy" id="2602750"/>
    <lineage>
        <taxon>Bacteria</taxon>
        <taxon>Pseudomonadati</taxon>
        <taxon>Pseudomonadota</taxon>
        <taxon>Hydrogenophilia</taxon>
        <taxon>Hydrogenophilia incertae sedis</taxon>
        <taxon>Pelomicrobium</taxon>
    </lineage>
</organism>
<evidence type="ECO:0000256" key="2">
    <source>
        <dbReference type="ARBA" id="ARBA00023136"/>
    </source>
</evidence>
<dbReference type="GO" id="GO:1990063">
    <property type="term" value="C:Bam protein complex"/>
    <property type="evidence" value="ECO:0007669"/>
    <property type="project" value="TreeGrafter"/>
</dbReference>
<dbReference type="InParanoid" id="A0A5C7EIY0"/>
<evidence type="ECO:0000256" key="4">
    <source>
        <dbReference type="HAMAP-Rule" id="MF_00925"/>
    </source>
</evidence>
<dbReference type="AlphaFoldDB" id="A0A5C7EIY0"/>
<dbReference type="Gene3D" id="3.30.1450.10">
    <property type="match status" value="1"/>
</dbReference>
<accession>A0A5C7EIY0</accession>
<name>A0A5C7EIY0_9PROT</name>
<sequence length="112" mass="12772">MRRFLLASISLLLAACSGYLGLTPYKMDVQQGNVVTQEMASKLKPGMSREQVRFVLGTPLVVDPFHADRWDYVYRLEKRGELVEERKLTVIFEDDRLKRVEGDVVPARATGE</sequence>
<comment type="similarity">
    <text evidence="4">Belongs to the BamE family.</text>
</comment>
<dbReference type="PANTHER" id="PTHR37482">
    <property type="entry name" value="OUTER MEMBRANE PROTEIN ASSEMBLY FACTOR BAME"/>
    <property type="match status" value="1"/>
</dbReference>
<gene>
    <name evidence="4" type="primary">bamE</name>
    <name evidence="6" type="ORF">FR698_10535</name>
</gene>
<evidence type="ECO:0000259" key="5">
    <source>
        <dbReference type="Pfam" id="PF04355"/>
    </source>
</evidence>
<evidence type="ECO:0000313" key="6">
    <source>
        <dbReference type="EMBL" id="TXF11335.1"/>
    </source>
</evidence>
<keyword evidence="3 4" id="KW-0998">Cell outer membrane</keyword>
<dbReference type="GO" id="GO:0043165">
    <property type="term" value="P:Gram-negative-bacterium-type cell outer membrane assembly"/>
    <property type="evidence" value="ECO:0007669"/>
    <property type="project" value="UniProtKB-UniRule"/>
</dbReference>
<dbReference type="InterPro" id="IPR037873">
    <property type="entry name" value="BamE-like"/>
</dbReference>
<keyword evidence="4" id="KW-0449">Lipoprotein</keyword>
<protein>
    <recommendedName>
        <fullName evidence="4">Outer membrane protein assembly factor BamE</fullName>
    </recommendedName>
</protein>
<dbReference type="InterPro" id="IPR026592">
    <property type="entry name" value="BamE"/>
</dbReference>
<dbReference type="RefSeq" id="WP_147800166.1">
    <property type="nucleotide sequence ID" value="NZ_VPFL01000014.1"/>
</dbReference>
<keyword evidence="1 4" id="KW-0732">Signal</keyword>
<dbReference type="EMBL" id="VPFL01000014">
    <property type="protein sequence ID" value="TXF11335.1"/>
    <property type="molecule type" value="Genomic_DNA"/>
</dbReference>
<dbReference type="Pfam" id="PF04355">
    <property type="entry name" value="BamE"/>
    <property type="match status" value="1"/>
</dbReference>
<dbReference type="HAMAP" id="MF_00925">
    <property type="entry name" value="OM_assembly_BamE"/>
    <property type="match status" value="1"/>
</dbReference>
<comment type="subunit">
    <text evidence="4">Part of the Bam complex.</text>
</comment>
<dbReference type="Proteomes" id="UP000321201">
    <property type="component" value="Unassembled WGS sequence"/>
</dbReference>
<dbReference type="FunCoup" id="A0A5C7EIY0">
    <property type="interactions" value="48"/>
</dbReference>